<organism evidence="2">
    <name type="scientific">Candidatus Berkiella aquae</name>
    <dbReference type="NCBI Taxonomy" id="295108"/>
    <lineage>
        <taxon>Bacteria</taxon>
        <taxon>Pseudomonadati</taxon>
        <taxon>Pseudomonadota</taxon>
        <taxon>Gammaproteobacteria</taxon>
        <taxon>Candidatus Berkiellales</taxon>
        <taxon>Candidatus Berkiellaceae</taxon>
        <taxon>Candidatus Berkiella</taxon>
    </lineage>
</organism>
<dbReference type="RefSeq" id="WP_075067119.1">
    <property type="nucleotide sequence ID" value="NZ_LKAJ02000001.1"/>
</dbReference>
<name>A0A0Q9YKU6_9GAMM</name>
<reference evidence="2" key="1">
    <citation type="submission" date="2015-09" db="EMBL/GenBank/DDBJ databases">
        <title>Draft Genome Sequences of Two Novel Amoeba-resistant Intranuclear Bacteria, Candidatus Berkiella cookevillensis and Candidatus Berkiella aquae.</title>
        <authorList>
            <person name="Mehari Y.T."/>
            <person name="Arivett B.A."/>
            <person name="Farone A.L."/>
            <person name="Gunderson J.H."/>
            <person name="Farone M.B."/>
        </authorList>
    </citation>
    <scope>NUCLEOTIDE SEQUENCE [LARGE SCALE GENOMIC DNA]</scope>
    <source>
        <strain evidence="2">HT99</strain>
    </source>
</reference>
<dbReference type="Gene3D" id="3.30.450.40">
    <property type="match status" value="1"/>
</dbReference>
<dbReference type="SUPFAM" id="SSF55781">
    <property type="entry name" value="GAF domain-like"/>
    <property type="match status" value="1"/>
</dbReference>
<dbReference type="InterPro" id="IPR029016">
    <property type="entry name" value="GAF-like_dom_sf"/>
</dbReference>
<dbReference type="Proteomes" id="UP000051497">
    <property type="component" value="Unassembled WGS sequence"/>
</dbReference>
<dbReference type="SUPFAM" id="SSF109604">
    <property type="entry name" value="HD-domain/PDEase-like"/>
    <property type="match status" value="1"/>
</dbReference>
<sequence>MATDSVQTQTAESHKTRLNFEEAKTLADWVTLINDQNNPPLGENVAAILKFLPSEPVDLPSVLAIFESEELSNKILRMANEAYFNPAESDLSNIKRVMVVLGLRSVRCIGLCMALYTYLLKNSQDDAFMKEIAIALQSTILAGVIAKRKIRSLNCEPLITASLLFPLGKLLFLSFGGANAKKYTEQLAQGSVSDEEEQAIAGFLLKNLTIEISEKWFIGPTLSKAQEANKDDDIVRIIHLARGVIQAMQVGWESSTTEEALREVSSWLAISFQQARQLALEANLRALETSALLSEKLLEYIPLAEEPDSNDNAQSSDTDSSVNASRIAASIQEMAILLGNQKSPSMSEILAIGLRNLRSSLDVDRAVFALLSHDKLSLKAKSIDEIKHTDFFNSFKFDLNASEGWLFNYLLHEQRSCWVGHETEIAINKLRNHSFNVKVGKGSFLITPFILKGNIMGFYYVDRQISSRKLDSSTFQAFKELCITINGFVELIMARERLKK</sequence>
<dbReference type="AlphaFoldDB" id="A0A0Q9YKU6"/>
<dbReference type="PANTHER" id="PTHR33525:SF3">
    <property type="entry name" value="RIBONUCLEASE Y"/>
    <property type="match status" value="1"/>
</dbReference>
<dbReference type="EMBL" id="LKAJ02000001">
    <property type="protein sequence ID" value="MCS5711717.1"/>
    <property type="molecule type" value="Genomic_DNA"/>
</dbReference>
<dbReference type="PANTHER" id="PTHR33525">
    <property type="match status" value="1"/>
</dbReference>
<dbReference type="InterPro" id="IPR052340">
    <property type="entry name" value="RNase_Y/CdgJ"/>
</dbReference>
<dbReference type="STRING" id="295108.HT99x_02505"/>
<dbReference type="EMBL" id="LKAJ01000012">
    <property type="protein sequence ID" value="KRG20409.1"/>
    <property type="molecule type" value="Genomic_DNA"/>
</dbReference>
<dbReference type="InterPro" id="IPR013976">
    <property type="entry name" value="HDOD"/>
</dbReference>
<protein>
    <submittedName>
        <fullName evidence="2">HDOD domain protein</fullName>
    </submittedName>
    <submittedName>
        <fullName evidence="3">HDOD domain-containing protein</fullName>
    </submittedName>
</protein>
<feature type="domain" description="HDOD" evidence="1">
    <location>
        <begin position="39"/>
        <end position="228"/>
    </location>
</feature>
<comment type="caution">
    <text evidence="2">The sequence shown here is derived from an EMBL/GenBank/DDBJ whole genome shotgun (WGS) entry which is preliminary data.</text>
</comment>
<dbReference type="OrthoDB" id="9791419at2"/>
<evidence type="ECO:0000259" key="1">
    <source>
        <dbReference type="Pfam" id="PF08668"/>
    </source>
</evidence>
<accession>A0A0Q9YKU6</accession>
<proteinExistence type="predicted"/>
<keyword evidence="4" id="KW-1185">Reference proteome</keyword>
<evidence type="ECO:0000313" key="3">
    <source>
        <dbReference type="EMBL" id="MCS5711717.1"/>
    </source>
</evidence>
<evidence type="ECO:0000313" key="4">
    <source>
        <dbReference type="Proteomes" id="UP000051497"/>
    </source>
</evidence>
<reference evidence="3" key="2">
    <citation type="journal article" date="2016" name="Genome Announc.">
        <title>Draft Genome Sequences of Two Novel Amoeba-Resistant Intranuclear Bacteria, 'Candidatus Berkiella cookevillensis' and 'Candidatus Berkiella aquae'.</title>
        <authorList>
            <person name="Mehari Y.T."/>
            <person name="Arivett B.A."/>
            <person name="Farone A.L."/>
            <person name="Gunderson J.H."/>
            <person name="Farone M.B."/>
        </authorList>
    </citation>
    <scope>NUCLEOTIDE SEQUENCE</scope>
    <source>
        <strain evidence="3">HT99</strain>
    </source>
</reference>
<dbReference type="Pfam" id="PF08668">
    <property type="entry name" value="HDOD"/>
    <property type="match status" value="1"/>
</dbReference>
<evidence type="ECO:0000313" key="2">
    <source>
        <dbReference type="EMBL" id="KRG20409.1"/>
    </source>
</evidence>
<gene>
    <name evidence="3" type="ORF">HT99x_009740</name>
    <name evidence="2" type="ORF">HT99x_02505</name>
</gene>
<dbReference type="Gene3D" id="1.10.3210.10">
    <property type="entry name" value="Hypothetical protein af1432"/>
    <property type="match status" value="1"/>
</dbReference>
<reference evidence="3" key="3">
    <citation type="submission" date="2021-06" db="EMBL/GenBank/DDBJ databases">
        <title>Genomic Description and Analysis of Intracellular Bacteria, Candidatus Berkiella cookevillensis and Candidatus Berkiella aquae.</title>
        <authorList>
            <person name="Kidane D.T."/>
            <person name="Mehari Y.T."/>
            <person name="Rice F.C."/>
            <person name="Arivett B.A."/>
            <person name="Farone A.L."/>
            <person name="Berk S.G."/>
            <person name="Farone M.B."/>
        </authorList>
    </citation>
    <scope>NUCLEOTIDE SEQUENCE</scope>
    <source>
        <strain evidence="3">HT99</strain>
    </source>
</reference>